<organism evidence="2 3">
    <name type="scientific">Mycena venus</name>
    <dbReference type="NCBI Taxonomy" id="2733690"/>
    <lineage>
        <taxon>Eukaryota</taxon>
        <taxon>Fungi</taxon>
        <taxon>Dikarya</taxon>
        <taxon>Basidiomycota</taxon>
        <taxon>Agaricomycotina</taxon>
        <taxon>Agaricomycetes</taxon>
        <taxon>Agaricomycetidae</taxon>
        <taxon>Agaricales</taxon>
        <taxon>Marasmiineae</taxon>
        <taxon>Mycenaceae</taxon>
        <taxon>Mycena</taxon>
    </lineage>
</organism>
<dbReference type="Proteomes" id="UP000620124">
    <property type="component" value="Unassembled WGS sequence"/>
</dbReference>
<dbReference type="OrthoDB" id="10667971at2759"/>
<evidence type="ECO:0000313" key="2">
    <source>
        <dbReference type="EMBL" id="KAF7372071.1"/>
    </source>
</evidence>
<sequence>MSGAASPNPAGDTPTVGTSQFASANSQTVAEGQDAANPESPAPTANRRLKLKSDEKGAIYLLDPVTGTRYDVSDDETILPGTPPERTRRNGGRNQAPLSDGEGQHSGSPSSPSDVTSSTGGDVNITSEALLALLVTDLSSAPLTDAQSHRFHTLRGILTLGRDSLMTTSGKTSFGKLPPIWANFLLAFQRGPIRGN</sequence>
<feature type="compositionally biased region" description="Low complexity" evidence="1">
    <location>
        <begin position="106"/>
        <end position="122"/>
    </location>
</feature>
<evidence type="ECO:0000313" key="3">
    <source>
        <dbReference type="Proteomes" id="UP000620124"/>
    </source>
</evidence>
<comment type="caution">
    <text evidence="2">The sequence shown here is derived from an EMBL/GenBank/DDBJ whole genome shotgun (WGS) entry which is preliminary data.</text>
</comment>
<proteinExistence type="predicted"/>
<dbReference type="EMBL" id="JACAZI010000001">
    <property type="protein sequence ID" value="KAF7372071.1"/>
    <property type="molecule type" value="Genomic_DNA"/>
</dbReference>
<keyword evidence="3" id="KW-1185">Reference proteome</keyword>
<feature type="compositionally biased region" description="Polar residues" evidence="1">
    <location>
        <begin position="15"/>
        <end position="30"/>
    </location>
</feature>
<evidence type="ECO:0000256" key="1">
    <source>
        <dbReference type="SAM" id="MobiDB-lite"/>
    </source>
</evidence>
<feature type="region of interest" description="Disordered" evidence="1">
    <location>
        <begin position="1"/>
        <end position="122"/>
    </location>
</feature>
<accession>A0A8H7DHZ9</accession>
<gene>
    <name evidence="2" type="ORF">MVEN_00065400</name>
</gene>
<protein>
    <submittedName>
        <fullName evidence="2">Uncharacterized protein</fullName>
    </submittedName>
</protein>
<reference evidence="2" key="1">
    <citation type="submission" date="2020-05" db="EMBL/GenBank/DDBJ databases">
        <title>Mycena genomes resolve the evolution of fungal bioluminescence.</title>
        <authorList>
            <person name="Tsai I.J."/>
        </authorList>
    </citation>
    <scope>NUCLEOTIDE SEQUENCE</scope>
    <source>
        <strain evidence="2">CCC161011</strain>
    </source>
</reference>
<name>A0A8H7DHZ9_9AGAR</name>
<dbReference type="AlphaFoldDB" id="A0A8H7DHZ9"/>